<evidence type="ECO:0000256" key="1">
    <source>
        <dbReference type="SAM" id="MobiDB-lite"/>
    </source>
</evidence>
<reference evidence="2 3" key="1">
    <citation type="journal article" date="2019" name="Environ. Microbiol.">
        <title>At the nexus of three kingdoms: the genome of the mycorrhizal fungus Gigaspora margarita provides insights into plant, endobacterial and fungal interactions.</title>
        <authorList>
            <person name="Venice F."/>
            <person name="Ghignone S."/>
            <person name="Salvioli di Fossalunga A."/>
            <person name="Amselem J."/>
            <person name="Novero M."/>
            <person name="Xianan X."/>
            <person name="Sedzielewska Toro K."/>
            <person name="Morin E."/>
            <person name="Lipzen A."/>
            <person name="Grigoriev I.V."/>
            <person name="Henrissat B."/>
            <person name="Martin F.M."/>
            <person name="Bonfante P."/>
        </authorList>
    </citation>
    <scope>NUCLEOTIDE SEQUENCE [LARGE SCALE GENOMIC DNA]</scope>
    <source>
        <strain evidence="2 3">BEG34</strain>
    </source>
</reference>
<keyword evidence="3" id="KW-1185">Reference proteome</keyword>
<dbReference type="Proteomes" id="UP000439903">
    <property type="component" value="Unassembled WGS sequence"/>
</dbReference>
<name>A0A8H4EUC2_GIGMA</name>
<dbReference type="AlphaFoldDB" id="A0A8H4EUC2"/>
<evidence type="ECO:0000313" key="2">
    <source>
        <dbReference type="EMBL" id="KAF0555259.1"/>
    </source>
</evidence>
<protein>
    <submittedName>
        <fullName evidence="2">Uncharacterized protein</fullName>
    </submittedName>
</protein>
<organism evidence="2 3">
    <name type="scientific">Gigaspora margarita</name>
    <dbReference type="NCBI Taxonomy" id="4874"/>
    <lineage>
        <taxon>Eukaryota</taxon>
        <taxon>Fungi</taxon>
        <taxon>Fungi incertae sedis</taxon>
        <taxon>Mucoromycota</taxon>
        <taxon>Glomeromycotina</taxon>
        <taxon>Glomeromycetes</taxon>
        <taxon>Diversisporales</taxon>
        <taxon>Gigasporaceae</taxon>
        <taxon>Gigaspora</taxon>
    </lineage>
</organism>
<dbReference type="EMBL" id="WTPW01000042">
    <property type="protein sequence ID" value="KAF0555259.1"/>
    <property type="molecule type" value="Genomic_DNA"/>
</dbReference>
<comment type="caution">
    <text evidence="2">The sequence shown here is derived from an EMBL/GenBank/DDBJ whole genome shotgun (WGS) entry which is preliminary data.</text>
</comment>
<accession>A0A8H4EUC2</accession>
<proteinExistence type="predicted"/>
<evidence type="ECO:0000313" key="3">
    <source>
        <dbReference type="Proteomes" id="UP000439903"/>
    </source>
</evidence>
<gene>
    <name evidence="2" type="ORF">F8M41_017644</name>
</gene>
<feature type="compositionally biased region" description="Basic and acidic residues" evidence="1">
    <location>
        <begin position="43"/>
        <end position="55"/>
    </location>
</feature>
<dbReference type="OrthoDB" id="2341569at2759"/>
<feature type="region of interest" description="Disordered" evidence="1">
    <location>
        <begin position="35"/>
        <end position="55"/>
    </location>
</feature>
<sequence>MQQNRTLQRHTRTTLKNANSEILDYQNKMTQLMQDGPLPEDVEAPHEESTTAAKKNEELREEVAIASGNDLRKASESMVGEVERIPLMRYHGYATTSRFMNEISEESWSKFVLSTYPEHNLPKDWESFIQEFFKSGDLRENQYNAQFVSPILKNTLKAICNIDWKILEVPVKSSKDRCNPIIDTVLEAKCADGFALLWLSREELIRTMRDVLNQRIILHLKDGIYDHKNLASFSAFGHRTEVSLFWLTIHQKSYCFREYGTFKIPTIWQNFPVFSEAIISCLKFFSFMR</sequence>